<dbReference type="Gene3D" id="3.40.50.1820">
    <property type="entry name" value="alpha/beta hydrolase"/>
    <property type="match status" value="1"/>
</dbReference>
<organism evidence="4 5">
    <name type="scientific">Rubrivirga marina</name>
    <dbReference type="NCBI Taxonomy" id="1196024"/>
    <lineage>
        <taxon>Bacteria</taxon>
        <taxon>Pseudomonadati</taxon>
        <taxon>Rhodothermota</taxon>
        <taxon>Rhodothermia</taxon>
        <taxon>Rhodothermales</taxon>
        <taxon>Rubricoccaceae</taxon>
        <taxon>Rubrivirga</taxon>
    </lineage>
</organism>
<proteinExistence type="predicted"/>
<keyword evidence="5" id="KW-1185">Reference proteome</keyword>
<dbReference type="AlphaFoldDB" id="A0A271IV88"/>
<dbReference type="InterPro" id="IPR029058">
    <property type="entry name" value="AB_hydrolase_fold"/>
</dbReference>
<protein>
    <recommendedName>
        <fullName evidence="6">Caspase family p20 domain-containing protein</fullName>
    </recommendedName>
</protein>
<accession>A0A271IV88</accession>
<evidence type="ECO:0008006" key="6">
    <source>
        <dbReference type="Google" id="ProtNLM"/>
    </source>
</evidence>
<feature type="domain" description="Peptidase C14 caspase" evidence="2">
    <location>
        <begin position="7"/>
        <end position="276"/>
    </location>
</feature>
<dbReference type="InterPro" id="IPR050452">
    <property type="entry name" value="Metacaspase"/>
</dbReference>
<dbReference type="Gene3D" id="3.40.50.1460">
    <property type="match status" value="1"/>
</dbReference>
<dbReference type="OrthoDB" id="1491023at2"/>
<dbReference type="GO" id="GO:0004197">
    <property type="term" value="F:cysteine-type endopeptidase activity"/>
    <property type="evidence" value="ECO:0007669"/>
    <property type="project" value="InterPro"/>
</dbReference>
<dbReference type="InterPro" id="IPR029030">
    <property type="entry name" value="Caspase-like_dom_sf"/>
</dbReference>
<sequence>MAPSPPRKRALLIGIDEYPNLSAFHQLEGCVNDVTAMAGLLRDRFGFADEDVTVLTNAAATRAGILAALDRLADAVEADDVVVVHYAGHGSQITDLDGDEPDGLDETIVPHDGVRQSGPNTDITDDEIHAWIQRVTATTPFLTLLFDCCHSGTVTRDAFGARARSLAPDTRRADQIGRRPGGVPTRSVTAPEGPSGWLPLHDRYVLIAGCRDDESAYEYRPSEADTPHGALTYFLVRALREATPGTTYRDVYDRIRPSVTAHSSKQHPQMEGALDRAVFGVRDLVPMPFVAVAARDGQTVTLGGGAAHGLTVGSEWDVYPAGTKTVAAASALGRLRVTGVEAAESRAEVVEEPRGGSIGLGARAVEVHRGASSPALRVDLGVPDAEARQRVAAEIDRSPVLQAVPEGAPADLRLVRLAPRGAVAEGDAVPQLGPLPEATWAAVGADGRLVCPPHPASRPGVETLMRENLETVARYRIALALDNPVPGPLRGSIDLRVQRLANGTWQDAEPEAGGEVVFEEGERLAFTVTNHHTGDVYVNVLDFGLAGAVSPLTVPGSNEALAPGNTLRVGYPKGIPLGFPATFPFVREPGDAEAVEGTETLKAFVTTRPTDFSALKQGGVRSADPSSGSSLSALLRRTFQGAPTRDLFIDEAEPGDDWTTVMRTFVLRRTSQGAPLGERGLDLGEITIRASGLEGQVRVLPPPRFSARTRSAAPTTGALDAVLAGEHVETLQTVEIQQARVPATRSLGAEPEIRVDVPAVEGHGQLLLATDESGVTTWHVAESQAATRSLGATQTFVIRDARPAPTATVATRGLVGAVGTKLIKRLVFPLIDPVLGAVGAHFAERWEEKRRPYALRPFTPADFRAPAAPLGADDWRRLGEGRSLLFVHGTFSRAHSAFGGLDAETLAALGDRYGGRVFAFDHFTLSHDPEANVRWLVEHLPDDAALDLDVVCHSRGGLVSRVLAEQQSALSLGARSLRVGTVVFVASPNAGTSLADPDHMGTLVDAYTNLLNFIPGSPVTDVLEGVVTVVKQLAVGALGGLDGLQAMRPGGPFLRDLNALNGRGDTRYLALGADYRATQPGLAAWVKNRLMGRIFGSANDLVVPTASVYADTDGDGVDLVAEADRHVFAADAAISHTGFFQHPDAQARLLTWLQA</sequence>
<evidence type="ECO:0000256" key="1">
    <source>
        <dbReference type="SAM" id="MobiDB-lite"/>
    </source>
</evidence>
<evidence type="ECO:0000259" key="3">
    <source>
        <dbReference type="Pfam" id="PF24096"/>
    </source>
</evidence>
<dbReference type="Proteomes" id="UP000216339">
    <property type="component" value="Unassembled WGS sequence"/>
</dbReference>
<dbReference type="SUPFAM" id="SSF52129">
    <property type="entry name" value="Caspase-like"/>
    <property type="match status" value="1"/>
</dbReference>
<dbReference type="InterPro" id="IPR055803">
    <property type="entry name" value="DUF7379"/>
</dbReference>
<dbReference type="PANTHER" id="PTHR48104:SF30">
    <property type="entry name" value="METACASPASE-1"/>
    <property type="match status" value="1"/>
</dbReference>
<feature type="domain" description="DUF7379" evidence="3">
    <location>
        <begin position="884"/>
        <end position="1058"/>
    </location>
</feature>
<reference evidence="4 5" key="1">
    <citation type="submission" date="2016-11" db="EMBL/GenBank/DDBJ databases">
        <title>Study of marine rhodopsin-containing bacteria.</title>
        <authorList>
            <person name="Yoshizawa S."/>
            <person name="Kumagai Y."/>
            <person name="Kogure K."/>
        </authorList>
    </citation>
    <scope>NUCLEOTIDE SEQUENCE [LARGE SCALE GENOMIC DNA]</scope>
    <source>
        <strain evidence="4 5">SAORIC-28</strain>
    </source>
</reference>
<dbReference type="Pfam" id="PF24096">
    <property type="entry name" value="DUF7379"/>
    <property type="match status" value="1"/>
</dbReference>
<dbReference type="SUPFAM" id="SSF53474">
    <property type="entry name" value="alpha/beta-Hydrolases"/>
    <property type="match status" value="1"/>
</dbReference>
<gene>
    <name evidence="4" type="ORF">BSZ37_01195</name>
</gene>
<dbReference type="InterPro" id="IPR011600">
    <property type="entry name" value="Pept_C14_caspase"/>
</dbReference>
<dbReference type="GO" id="GO:0005737">
    <property type="term" value="C:cytoplasm"/>
    <property type="evidence" value="ECO:0007669"/>
    <property type="project" value="TreeGrafter"/>
</dbReference>
<dbReference type="EMBL" id="MQWD01000001">
    <property type="protein sequence ID" value="PAP75156.1"/>
    <property type="molecule type" value="Genomic_DNA"/>
</dbReference>
<evidence type="ECO:0000313" key="5">
    <source>
        <dbReference type="Proteomes" id="UP000216339"/>
    </source>
</evidence>
<evidence type="ECO:0000259" key="2">
    <source>
        <dbReference type="Pfam" id="PF00656"/>
    </source>
</evidence>
<dbReference type="Pfam" id="PF00656">
    <property type="entry name" value="Peptidase_C14"/>
    <property type="match status" value="1"/>
</dbReference>
<dbReference type="GO" id="GO:0006508">
    <property type="term" value="P:proteolysis"/>
    <property type="evidence" value="ECO:0007669"/>
    <property type="project" value="InterPro"/>
</dbReference>
<evidence type="ECO:0000313" key="4">
    <source>
        <dbReference type="EMBL" id="PAP75156.1"/>
    </source>
</evidence>
<dbReference type="RefSeq" id="WP_095508790.1">
    <property type="nucleotide sequence ID" value="NZ_MQWD01000001.1"/>
</dbReference>
<feature type="region of interest" description="Disordered" evidence="1">
    <location>
        <begin position="169"/>
        <end position="194"/>
    </location>
</feature>
<comment type="caution">
    <text evidence="4">The sequence shown here is derived from an EMBL/GenBank/DDBJ whole genome shotgun (WGS) entry which is preliminary data.</text>
</comment>
<name>A0A271IV88_9BACT</name>
<dbReference type="PANTHER" id="PTHR48104">
    <property type="entry name" value="METACASPASE-4"/>
    <property type="match status" value="1"/>
</dbReference>